<keyword evidence="2" id="KW-1185">Reference proteome</keyword>
<protein>
    <submittedName>
        <fullName evidence="1">Uncharacterized protein</fullName>
    </submittedName>
</protein>
<organism evidence="1 2">
    <name type="scientific">Boeremia exigua</name>
    <dbReference type="NCBI Taxonomy" id="749465"/>
    <lineage>
        <taxon>Eukaryota</taxon>
        <taxon>Fungi</taxon>
        <taxon>Dikarya</taxon>
        <taxon>Ascomycota</taxon>
        <taxon>Pezizomycotina</taxon>
        <taxon>Dothideomycetes</taxon>
        <taxon>Pleosporomycetidae</taxon>
        <taxon>Pleosporales</taxon>
        <taxon>Pleosporineae</taxon>
        <taxon>Didymellaceae</taxon>
        <taxon>Boeremia</taxon>
    </lineage>
</organism>
<dbReference type="Proteomes" id="UP001153331">
    <property type="component" value="Unassembled WGS sequence"/>
</dbReference>
<name>A0ACC2I5A7_9PLEO</name>
<sequence length="186" mass="19656">MSSSSPLSFAIRGTQTLFAVVVLGLSSSLIKGHVLGNVPATLGFAAFAGSVSLVGALLGFAAPWVQLLQGQFGVLIDAVLVGINLAGGLLMAVKLNGVHCTKVDDENYYKHEKDIGKMISNDVICGGIGWMKGKNICYYAYRNSNTLANLLTRCKMSQADTAFMFLTGIVVAVAAVLGYLRLKRGH</sequence>
<dbReference type="EMBL" id="JAPHNI010000490">
    <property type="protein sequence ID" value="KAJ8110532.1"/>
    <property type="molecule type" value="Genomic_DNA"/>
</dbReference>
<accession>A0ACC2I5A7</accession>
<evidence type="ECO:0000313" key="1">
    <source>
        <dbReference type="EMBL" id="KAJ8110532.1"/>
    </source>
</evidence>
<evidence type="ECO:0000313" key="2">
    <source>
        <dbReference type="Proteomes" id="UP001153331"/>
    </source>
</evidence>
<proteinExistence type="predicted"/>
<comment type="caution">
    <text evidence="1">The sequence shown here is derived from an EMBL/GenBank/DDBJ whole genome shotgun (WGS) entry which is preliminary data.</text>
</comment>
<gene>
    <name evidence="1" type="ORF">OPT61_g6654</name>
</gene>
<reference evidence="1" key="1">
    <citation type="submission" date="2022-11" db="EMBL/GenBank/DDBJ databases">
        <title>Genome Sequence of Boeremia exigua.</title>
        <authorList>
            <person name="Buettner E."/>
        </authorList>
    </citation>
    <scope>NUCLEOTIDE SEQUENCE</scope>
    <source>
        <strain evidence="1">CU02</strain>
    </source>
</reference>